<evidence type="ECO:0000313" key="2">
    <source>
        <dbReference type="Proteomes" id="UP000564629"/>
    </source>
</evidence>
<sequence length="32" mass="3544">MGAGVNGNLVAALRAWHWRARRLLATQQRAQA</sequence>
<accession>A0A7W8SGL6</accession>
<reference evidence="1 2" key="1">
    <citation type="submission" date="2020-08" db="EMBL/GenBank/DDBJ databases">
        <title>Sequencing the genomes of 1000 actinobacteria strains.</title>
        <authorList>
            <person name="Klenk H.-P."/>
        </authorList>
    </citation>
    <scope>NUCLEOTIDE SEQUENCE [LARGE SCALE GENOMIC DNA]</scope>
    <source>
        <strain evidence="1 2">DSM 9581</strain>
    </source>
</reference>
<dbReference type="Proteomes" id="UP000564629">
    <property type="component" value="Unassembled WGS sequence"/>
</dbReference>
<protein>
    <submittedName>
        <fullName evidence="1">Uncharacterized protein</fullName>
    </submittedName>
</protein>
<gene>
    <name evidence="1" type="ORF">HNR08_003457</name>
</gene>
<comment type="caution">
    <text evidence="1">The sequence shown here is derived from an EMBL/GenBank/DDBJ whole genome shotgun (WGS) entry which is preliminary data.</text>
</comment>
<dbReference type="EMBL" id="JACHDN010000001">
    <property type="protein sequence ID" value="MBB5474721.1"/>
    <property type="molecule type" value="Genomic_DNA"/>
</dbReference>
<evidence type="ECO:0000313" key="1">
    <source>
        <dbReference type="EMBL" id="MBB5474721.1"/>
    </source>
</evidence>
<organism evidence="1 2">
    <name type="scientific">Cellulomonas hominis</name>
    <dbReference type="NCBI Taxonomy" id="156981"/>
    <lineage>
        <taxon>Bacteria</taxon>
        <taxon>Bacillati</taxon>
        <taxon>Actinomycetota</taxon>
        <taxon>Actinomycetes</taxon>
        <taxon>Micrococcales</taxon>
        <taxon>Cellulomonadaceae</taxon>
        <taxon>Cellulomonas</taxon>
    </lineage>
</organism>
<dbReference type="AlphaFoldDB" id="A0A7W8SGL6"/>
<proteinExistence type="predicted"/>
<name>A0A7W8SGL6_9CELL</name>